<reference evidence="9" key="1">
    <citation type="submission" date="2020-05" db="EMBL/GenBank/DDBJ databases">
        <title>Mycena genomes resolve the evolution of fungal bioluminescence.</title>
        <authorList>
            <person name="Tsai I.J."/>
        </authorList>
    </citation>
    <scope>NUCLEOTIDE SEQUENCE</scope>
    <source>
        <strain evidence="9">CCC161011</strain>
    </source>
</reference>
<dbReference type="GO" id="GO:0005085">
    <property type="term" value="F:guanyl-nucleotide exchange factor activity"/>
    <property type="evidence" value="ECO:0007669"/>
    <property type="project" value="InterPro"/>
</dbReference>
<dbReference type="InterPro" id="IPR016024">
    <property type="entry name" value="ARM-type_fold"/>
</dbReference>
<dbReference type="InterPro" id="IPR046455">
    <property type="entry name" value="Sec7/BIG1-like_C"/>
</dbReference>
<keyword evidence="5" id="KW-0653">Protein transport</keyword>
<dbReference type="PANTHER" id="PTHR10663">
    <property type="entry name" value="GUANYL-NUCLEOTIDE EXCHANGE FACTOR"/>
    <property type="match status" value="1"/>
</dbReference>
<evidence type="ECO:0000256" key="4">
    <source>
        <dbReference type="ARBA" id="ARBA00022490"/>
    </source>
</evidence>
<dbReference type="InterPro" id="IPR032629">
    <property type="entry name" value="DCB_dom"/>
</dbReference>
<dbReference type="InterPro" id="IPR000904">
    <property type="entry name" value="Sec7_dom"/>
</dbReference>
<comment type="subcellular location">
    <subcellularLocation>
        <location evidence="2">Cytoplasm</location>
    </subcellularLocation>
    <subcellularLocation>
        <location evidence="1">Membrane</location>
    </subcellularLocation>
</comment>
<dbReference type="Pfam" id="PF09324">
    <property type="entry name" value="Sec7-like_HDS"/>
    <property type="match status" value="1"/>
</dbReference>
<dbReference type="InterPro" id="IPR023394">
    <property type="entry name" value="Sec7_C_sf"/>
</dbReference>
<evidence type="ECO:0000313" key="10">
    <source>
        <dbReference type="Proteomes" id="UP000620124"/>
    </source>
</evidence>
<dbReference type="InterPro" id="IPR035999">
    <property type="entry name" value="Sec7_dom_sf"/>
</dbReference>
<feature type="region of interest" description="Disordered" evidence="7">
    <location>
        <begin position="241"/>
        <end position="270"/>
    </location>
</feature>
<feature type="region of interest" description="Disordered" evidence="7">
    <location>
        <begin position="1651"/>
        <end position="1686"/>
    </location>
</feature>
<dbReference type="SUPFAM" id="SSF48425">
    <property type="entry name" value="Sec7 domain"/>
    <property type="match status" value="1"/>
</dbReference>
<evidence type="ECO:0000256" key="2">
    <source>
        <dbReference type="ARBA" id="ARBA00004496"/>
    </source>
</evidence>
<feature type="compositionally biased region" description="Pro residues" evidence="7">
    <location>
        <begin position="97"/>
        <end position="107"/>
    </location>
</feature>
<feature type="compositionally biased region" description="Polar residues" evidence="7">
    <location>
        <begin position="1652"/>
        <end position="1664"/>
    </location>
</feature>
<feature type="compositionally biased region" description="Basic and acidic residues" evidence="7">
    <location>
        <begin position="1675"/>
        <end position="1686"/>
    </location>
</feature>
<dbReference type="Proteomes" id="UP000620124">
    <property type="component" value="Unassembled WGS sequence"/>
</dbReference>
<dbReference type="Pfam" id="PF20252">
    <property type="entry name" value="BIG2_C"/>
    <property type="match status" value="1"/>
</dbReference>
<dbReference type="GO" id="GO:0032012">
    <property type="term" value="P:regulation of ARF protein signal transduction"/>
    <property type="evidence" value="ECO:0007669"/>
    <property type="project" value="InterPro"/>
</dbReference>
<dbReference type="InterPro" id="IPR015403">
    <property type="entry name" value="Mon2/Sec7/BIG1-like_HDS"/>
</dbReference>
<dbReference type="InterPro" id="IPR032691">
    <property type="entry name" value="Mon2/Sec7/BIG1-like_HUS"/>
</dbReference>
<keyword evidence="4" id="KW-0963">Cytoplasm</keyword>
<dbReference type="PROSITE" id="PS50190">
    <property type="entry name" value="SEC7"/>
    <property type="match status" value="1"/>
</dbReference>
<protein>
    <submittedName>
        <fullName evidence="9">Protein transport protein sec71</fullName>
    </submittedName>
</protein>
<dbReference type="OrthoDB" id="18431at2759"/>
<evidence type="ECO:0000256" key="1">
    <source>
        <dbReference type="ARBA" id="ARBA00004370"/>
    </source>
</evidence>
<dbReference type="FunFam" id="1.10.220.20:FF:000002">
    <property type="entry name" value="Brefeldin A-inhibited guanine nucleotide-exchange protein 1"/>
    <property type="match status" value="1"/>
</dbReference>
<evidence type="ECO:0000313" key="9">
    <source>
        <dbReference type="EMBL" id="KAF7352815.1"/>
    </source>
</evidence>
<feature type="region of interest" description="Disordered" evidence="7">
    <location>
        <begin position="729"/>
        <end position="787"/>
    </location>
</feature>
<keyword evidence="6" id="KW-0472">Membrane</keyword>
<dbReference type="Pfam" id="PF12783">
    <property type="entry name" value="Sec7-like_HUS"/>
    <property type="match status" value="1"/>
</dbReference>
<feature type="compositionally biased region" description="Basic and acidic residues" evidence="7">
    <location>
        <begin position="744"/>
        <end position="754"/>
    </location>
</feature>
<dbReference type="CDD" id="cd00171">
    <property type="entry name" value="Sec7"/>
    <property type="match status" value="1"/>
</dbReference>
<dbReference type="GO" id="GO:0016020">
    <property type="term" value="C:membrane"/>
    <property type="evidence" value="ECO:0007669"/>
    <property type="project" value="UniProtKB-SubCell"/>
</dbReference>
<evidence type="ECO:0000259" key="8">
    <source>
        <dbReference type="PROSITE" id="PS50190"/>
    </source>
</evidence>
<feature type="domain" description="SEC7" evidence="8">
    <location>
        <begin position="785"/>
        <end position="992"/>
    </location>
</feature>
<accession>A0A8H6Y2E4</accession>
<evidence type="ECO:0000256" key="3">
    <source>
        <dbReference type="ARBA" id="ARBA00022448"/>
    </source>
</evidence>
<dbReference type="Pfam" id="PF16213">
    <property type="entry name" value="DCB"/>
    <property type="match status" value="1"/>
</dbReference>
<dbReference type="Gene3D" id="1.10.220.20">
    <property type="match status" value="1"/>
</dbReference>
<feature type="region of interest" description="Disordered" evidence="7">
    <location>
        <begin position="1"/>
        <end position="146"/>
    </location>
</feature>
<gene>
    <name evidence="9" type="ORF">MVEN_01248300</name>
</gene>
<dbReference type="SMART" id="SM00222">
    <property type="entry name" value="Sec7"/>
    <property type="match status" value="1"/>
</dbReference>
<feature type="region of interest" description="Disordered" evidence="7">
    <location>
        <begin position="370"/>
        <end position="456"/>
    </location>
</feature>
<keyword evidence="10" id="KW-1185">Reference proteome</keyword>
<dbReference type="PANTHER" id="PTHR10663:SF375">
    <property type="entry name" value="LD29171P"/>
    <property type="match status" value="1"/>
</dbReference>
<feature type="compositionally biased region" description="Polar residues" evidence="7">
    <location>
        <begin position="32"/>
        <end position="42"/>
    </location>
</feature>
<evidence type="ECO:0000256" key="5">
    <source>
        <dbReference type="ARBA" id="ARBA00022927"/>
    </source>
</evidence>
<dbReference type="Pfam" id="PF01369">
    <property type="entry name" value="Sec7"/>
    <property type="match status" value="1"/>
</dbReference>
<dbReference type="GO" id="GO:0005794">
    <property type="term" value="C:Golgi apparatus"/>
    <property type="evidence" value="ECO:0007669"/>
    <property type="project" value="UniProtKB-ARBA"/>
</dbReference>
<dbReference type="FunFam" id="1.10.1000.11:FF:000002">
    <property type="entry name" value="Cytohesin 1"/>
    <property type="match status" value="1"/>
</dbReference>
<comment type="caution">
    <text evidence="9">The sequence shown here is derived from an EMBL/GenBank/DDBJ whole genome shotgun (WGS) entry which is preliminary data.</text>
</comment>
<evidence type="ECO:0000256" key="7">
    <source>
        <dbReference type="SAM" id="MobiDB-lite"/>
    </source>
</evidence>
<keyword evidence="3" id="KW-0813">Transport</keyword>
<feature type="compositionally biased region" description="Acidic residues" evidence="7">
    <location>
        <begin position="392"/>
        <end position="403"/>
    </location>
</feature>
<proteinExistence type="predicted"/>
<dbReference type="EMBL" id="JACAZI010000009">
    <property type="protein sequence ID" value="KAF7352815.1"/>
    <property type="molecule type" value="Genomic_DNA"/>
</dbReference>
<evidence type="ECO:0000256" key="6">
    <source>
        <dbReference type="ARBA" id="ARBA00023136"/>
    </source>
</evidence>
<name>A0A8H6Y2E4_9AGAR</name>
<feature type="compositionally biased region" description="Basic and acidic residues" evidence="7">
    <location>
        <begin position="380"/>
        <end position="391"/>
    </location>
</feature>
<dbReference type="SUPFAM" id="SSF48371">
    <property type="entry name" value="ARM repeat"/>
    <property type="match status" value="2"/>
</dbReference>
<dbReference type="GO" id="GO:0015031">
    <property type="term" value="P:protein transport"/>
    <property type="evidence" value="ECO:0007669"/>
    <property type="project" value="UniProtKB-KW"/>
</dbReference>
<sequence>MEQPQEGPVSIPLPLSPPLEEPQTAILDVVASQDQSPPTDSSVHVAPQQEIPQSAETPRAEYPSSSAPSAVENHPEAQSEQPTYHAAVDASRELPEPSTPGFPPTPPAKSISLPQPSPQHPPTNGYHESPATPTTTLAPGSLAEHRRSLTMSRGNTVSVVLISSALETIAASKEARRSAPLRDSTQRALEMVRANQGGDRPREIFEPLRLACETRNEKLMIASLDCISKLISHSFFVDSSPPTSHHGLPSPPPSPNPLGRNSAAESSQANLNHPPSLVDLVANTIAACHSETTPEPVSLQIVKALLSLVLSSTILVHHSSLLKAVRTVYNVFLLSSDPVNQMVAQGGLTQMVHHVFTRCKVSAVVPSSDFVHSTDGLRTPAKEKSFAREASEDSVEAETDGGDNSEPGSQSEHQNGAEPHSEANGVHSTSPPPPSETVVERSSVEAPSDSEGHPASHELSINDLFIKDAFLVFRALCKLTMKPLNTESERDLKSHAMRSKLLSLHLVLTILNSHMPLFVDPSAIIYSNSSHEATTFVQAINQYLCLSLSRNAVSPVPQVFEISVEIFWRVLSGMRTKLKKEIEVLLHEIFIPILEMRTSTLKQKAVILGMLSRLCQDPQALVEIYLNYDCDSEAADNIYEHLMNIISKIGSMPFAAAPPKANEPPSPALSPTVKNHGAVPPSLSTSALSVSGTMDTSVMGLSETQLKRQGLECLVAVLRSLVAWGTASGKMSDDPLAMPSSRSHPGEEARRDSVAPDQSVDKLSAGASVEALRQPTPDLVDDPSKFESAKQKKTTLLEGIKKFNFKPKRGIQFLIDTGFIPSNSPQDVASFLLSTDGLNKAMIGEYLGEGDEENVAIMHAFVDSLEFKDTAFVDALRLFLQSFRLPGEAQKIDRFMLKFAERYIDGNTQTPFANAGVYIFISVNIGESLVVHIDAAYVLAYSVILLNTDHYNPQVKKRMTKADFIKNNRGINDNADLPEQFLSDIYDEIASNEIRMKDEVEAAIGTPAAGPGLANALANVGRDLQKEAYVLQSSGMANKTEALFRTMMRTQRKGSKGGDQFFSASHFVHVRPMFEVAWIPFLAGLSGPLQDTDDLEVVELCLDGFKSAIRIVCFFDLELERNAFLTTLSKFTFLNNLGEMKTKNMEAIKTLLDVAVTEGNHLKGSWHEVLTCVSQLEHMQLISGGTEAESGRKGRVRKVPTEELANESRSTHITVATDMVFSLSHFLSGTAIVDFVQALSDVSWEEIQSSGLSQHPRLFSLQKLVEISYYNMNRIRLEWSNLWDILGEHFNQVCCHNNPHVGFFALDSLRQLAMRFLEKEELPHFKFQKDFLKPFEHTMIHNPNPDIRDMVLQCLQQMIQARVQNMRSGWRTMFGVFQAASKVLTERVATSAFEIVTRLNKDHFNAIVRHGAFADLTVCITDFCKVSKYQKISLLAIAMLRGVIPVMLECPECSWASPATSPTTPMDDNMIKYWYPVLFGFYDIIMNGEDLEVRRLALDSLFTTLKTYGSTYPVEFWDTVCQELLFPIFAVLKSSQDVSRFSTQEDMSVWLSTTMIQALRDLIDLYTFHFDILERFLDGLLDLLCVCICQENDTLARIGTSCLQQLLENNVTKLSPARWERVATTFVKLFKTTTPHQLFDESLRVEIDGTSPELSETTELNGQTILPAPLSPHGEQPRPDAKTSSADRRRIFKQIIVKCVLQLLLIETTNDLLRNDEVYNTIPPEHLLRLMGVLDHSYQFARMFNDDKELRTGLWKVGFMKHLPNLLKQESSSASCLVHILLRMYYDSRPEHQAARPQIADRLMPLGLGVLQDYNKLRPDTQAKNIVAWTPVVGEILNGFCRFDDKAFGRYLPAIYPLATELLGRDVGPDLQIRQSLKTYFIRVGVSQGIMDPQVA</sequence>
<organism evidence="9 10">
    <name type="scientific">Mycena venus</name>
    <dbReference type="NCBI Taxonomy" id="2733690"/>
    <lineage>
        <taxon>Eukaryota</taxon>
        <taxon>Fungi</taxon>
        <taxon>Dikarya</taxon>
        <taxon>Basidiomycota</taxon>
        <taxon>Agaricomycotina</taxon>
        <taxon>Agaricomycetes</taxon>
        <taxon>Agaricomycetidae</taxon>
        <taxon>Agaricales</taxon>
        <taxon>Marasmiineae</taxon>
        <taxon>Mycenaceae</taxon>
        <taxon>Mycena</taxon>
    </lineage>
</organism>
<dbReference type="Gene3D" id="1.10.1000.11">
    <property type="entry name" value="Arf Nucleotide-binding Site Opener,domain 2"/>
    <property type="match status" value="1"/>
</dbReference>